<dbReference type="Gene3D" id="1.10.565.10">
    <property type="entry name" value="Retinoid X Receptor"/>
    <property type="match status" value="1"/>
</dbReference>
<dbReference type="InterPro" id="IPR001728">
    <property type="entry name" value="ThyrH_rcpt"/>
</dbReference>
<evidence type="ECO:0000256" key="6">
    <source>
        <dbReference type="ARBA" id="ARBA00023125"/>
    </source>
</evidence>
<dbReference type="GO" id="GO:0008270">
    <property type="term" value="F:zinc ion binding"/>
    <property type="evidence" value="ECO:0007669"/>
    <property type="project" value="UniProtKB-KW"/>
</dbReference>
<dbReference type="PRINTS" id="PR00398">
    <property type="entry name" value="STRDHORMONER"/>
</dbReference>
<comment type="caution">
    <text evidence="12">The sequence shown here is derived from an EMBL/GenBank/DDBJ whole genome shotgun (WGS) entry which is preliminary data.</text>
</comment>
<dbReference type="GO" id="GO:0000978">
    <property type="term" value="F:RNA polymerase II cis-regulatory region sequence-specific DNA binding"/>
    <property type="evidence" value="ECO:0007669"/>
    <property type="project" value="TreeGrafter"/>
</dbReference>
<gene>
    <name evidence="12" type="ORF">PFISCL1PPCAC_18888</name>
</gene>
<dbReference type="GO" id="GO:0009755">
    <property type="term" value="P:hormone-mediated signaling pathway"/>
    <property type="evidence" value="ECO:0007669"/>
    <property type="project" value="TreeGrafter"/>
</dbReference>
<dbReference type="SUPFAM" id="SSF48508">
    <property type="entry name" value="Nuclear receptor ligand-binding domain"/>
    <property type="match status" value="1"/>
</dbReference>
<dbReference type="SMART" id="SM00399">
    <property type="entry name" value="ZnF_C4"/>
    <property type="match status" value="1"/>
</dbReference>
<evidence type="ECO:0000256" key="7">
    <source>
        <dbReference type="ARBA" id="ARBA00023163"/>
    </source>
</evidence>
<dbReference type="GO" id="GO:0000122">
    <property type="term" value="P:negative regulation of transcription by RNA polymerase II"/>
    <property type="evidence" value="ECO:0007669"/>
    <property type="project" value="TreeGrafter"/>
</dbReference>
<proteinExistence type="inferred from homology"/>
<dbReference type="Proteomes" id="UP001432322">
    <property type="component" value="Unassembled WGS sequence"/>
</dbReference>
<keyword evidence="7" id="KW-0804">Transcription</keyword>
<evidence type="ECO:0000259" key="11">
    <source>
        <dbReference type="PROSITE" id="PS51030"/>
    </source>
</evidence>
<evidence type="ECO:0000313" key="12">
    <source>
        <dbReference type="EMBL" id="GMT27591.1"/>
    </source>
</evidence>
<dbReference type="PRINTS" id="PR00047">
    <property type="entry name" value="STROIDFINGER"/>
</dbReference>
<feature type="region of interest" description="Disordered" evidence="10">
    <location>
        <begin position="1"/>
        <end position="27"/>
    </location>
</feature>
<evidence type="ECO:0000256" key="2">
    <source>
        <dbReference type="ARBA" id="ARBA00022723"/>
    </source>
</evidence>
<dbReference type="InterPro" id="IPR001628">
    <property type="entry name" value="Znf_hrmn_rcpt"/>
</dbReference>
<comment type="similarity">
    <text evidence="1">Belongs to the nuclear hormone receptor family. NR1 subfamily.</text>
</comment>
<dbReference type="Gene3D" id="3.30.50.10">
    <property type="entry name" value="Erythroid Transcription Factor GATA-1, subunit A"/>
    <property type="match status" value="1"/>
</dbReference>
<evidence type="ECO:0000313" key="13">
    <source>
        <dbReference type="Proteomes" id="UP001432322"/>
    </source>
</evidence>
<evidence type="ECO:0000256" key="8">
    <source>
        <dbReference type="ARBA" id="ARBA00023170"/>
    </source>
</evidence>
<evidence type="ECO:0000256" key="9">
    <source>
        <dbReference type="ARBA" id="ARBA00023242"/>
    </source>
</evidence>
<organism evidence="12 13">
    <name type="scientific">Pristionchus fissidentatus</name>
    <dbReference type="NCBI Taxonomy" id="1538716"/>
    <lineage>
        <taxon>Eukaryota</taxon>
        <taxon>Metazoa</taxon>
        <taxon>Ecdysozoa</taxon>
        <taxon>Nematoda</taxon>
        <taxon>Chromadorea</taxon>
        <taxon>Rhabditida</taxon>
        <taxon>Rhabditina</taxon>
        <taxon>Diplogasteromorpha</taxon>
        <taxon>Diplogasteroidea</taxon>
        <taxon>Neodiplogasteridae</taxon>
        <taxon>Pristionchus</taxon>
    </lineage>
</organism>
<dbReference type="SUPFAM" id="SSF57716">
    <property type="entry name" value="Glucocorticoid receptor-like (DNA-binding domain)"/>
    <property type="match status" value="1"/>
</dbReference>
<evidence type="ECO:0000256" key="1">
    <source>
        <dbReference type="ARBA" id="ARBA00008092"/>
    </source>
</evidence>
<keyword evidence="2" id="KW-0479">Metal-binding</keyword>
<evidence type="ECO:0000256" key="4">
    <source>
        <dbReference type="ARBA" id="ARBA00022833"/>
    </source>
</evidence>
<dbReference type="InterPro" id="IPR050234">
    <property type="entry name" value="Nuclear_hormone_rcpt_NR1"/>
</dbReference>
<keyword evidence="8" id="KW-0675">Receptor</keyword>
<evidence type="ECO:0000256" key="10">
    <source>
        <dbReference type="SAM" id="MobiDB-lite"/>
    </source>
</evidence>
<dbReference type="PRINTS" id="PR00546">
    <property type="entry name" value="THYROIDHORMR"/>
</dbReference>
<dbReference type="GO" id="GO:0030154">
    <property type="term" value="P:cell differentiation"/>
    <property type="evidence" value="ECO:0007669"/>
    <property type="project" value="TreeGrafter"/>
</dbReference>
<protein>
    <recommendedName>
        <fullName evidence="11">Nuclear receptor domain-containing protein</fullName>
    </recommendedName>
</protein>
<dbReference type="Pfam" id="PF00105">
    <property type="entry name" value="zf-C4"/>
    <property type="match status" value="1"/>
</dbReference>
<reference evidence="12" key="1">
    <citation type="submission" date="2023-10" db="EMBL/GenBank/DDBJ databases">
        <title>Genome assembly of Pristionchus species.</title>
        <authorList>
            <person name="Yoshida K."/>
            <person name="Sommer R.J."/>
        </authorList>
    </citation>
    <scope>NUCLEOTIDE SEQUENCE</scope>
    <source>
        <strain evidence="12">RS5133</strain>
    </source>
</reference>
<dbReference type="EMBL" id="BTSY01000005">
    <property type="protein sequence ID" value="GMT27591.1"/>
    <property type="molecule type" value="Genomic_DNA"/>
</dbReference>
<keyword evidence="3" id="KW-0863">Zinc-finger</keyword>
<dbReference type="PROSITE" id="PS51030">
    <property type="entry name" value="NUCLEAR_REC_DBD_2"/>
    <property type="match status" value="1"/>
</dbReference>
<name>A0AAV5W9U5_9BILA</name>
<dbReference type="GO" id="GO:0045944">
    <property type="term" value="P:positive regulation of transcription by RNA polymerase II"/>
    <property type="evidence" value="ECO:0007669"/>
    <property type="project" value="TreeGrafter"/>
</dbReference>
<feature type="domain" description="Nuclear receptor" evidence="11">
    <location>
        <begin position="36"/>
        <end position="111"/>
    </location>
</feature>
<dbReference type="AlphaFoldDB" id="A0AAV5W9U5"/>
<dbReference type="PROSITE" id="PS00031">
    <property type="entry name" value="NUCLEAR_REC_DBD_1"/>
    <property type="match status" value="1"/>
</dbReference>
<sequence>MPSTVDFGHDDSKDFITSPRGRSRGSPYMPSYMSDGQACAVCGDVATGLHYSAITCEGCKGFFRRTSQRQLNYDCKEGERCVINKDTRNFCQRCRLLKCYSVGMSAELVLNERERVCKRDLIMHNRQTRSYHCVKPSFLEPVPMLAEAAKALAPTTKAITKSYLAQFEGEHDIEDDLERAVPALINRVRQFALSLPALDQLDKSSLSSLCTSNFFAAQLFHLCASPFNEEEECLRPAEGVEISHSILAPHLPPSLLSSLFSSAQTIAQLELDNRAIALLTALMIASPCMETDSLISACESSLFVQLFGVAEDLSEEPLAHRWPRFTTLVHQFRRDSDLILSALSELSAEGSRLFAQLLSI</sequence>
<evidence type="ECO:0000256" key="5">
    <source>
        <dbReference type="ARBA" id="ARBA00023015"/>
    </source>
</evidence>
<dbReference type="InterPro" id="IPR035500">
    <property type="entry name" value="NHR-like_dom_sf"/>
</dbReference>
<dbReference type="GO" id="GO:0004879">
    <property type="term" value="F:nuclear receptor activity"/>
    <property type="evidence" value="ECO:0007669"/>
    <property type="project" value="InterPro"/>
</dbReference>
<evidence type="ECO:0000256" key="3">
    <source>
        <dbReference type="ARBA" id="ARBA00022771"/>
    </source>
</evidence>
<accession>A0AAV5W9U5</accession>
<keyword evidence="4" id="KW-0862">Zinc</keyword>
<dbReference type="InterPro" id="IPR001723">
    <property type="entry name" value="Nuclear_hrmn_rcpt"/>
</dbReference>
<dbReference type="PANTHER" id="PTHR24082:SF473">
    <property type="entry name" value="ECDYSONE-INDUCED PROTEIN 75B, ISOFORM B"/>
    <property type="match status" value="1"/>
</dbReference>
<keyword evidence="5" id="KW-0805">Transcription regulation</keyword>
<dbReference type="InterPro" id="IPR013088">
    <property type="entry name" value="Znf_NHR/GATA"/>
</dbReference>
<dbReference type="PANTHER" id="PTHR24082">
    <property type="entry name" value="NUCLEAR HORMONE RECEPTOR"/>
    <property type="match status" value="1"/>
</dbReference>
<keyword evidence="13" id="KW-1185">Reference proteome</keyword>
<keyword evidence="6" id="KW-0238">DNA-binding</keyword>
<keyword evidence="9" id="KW-0539">Nucleus</keyword>